<dbReference type="Proteomes" id="UP000321306">
    <property type="component" value="Unassembled WGS sequence"/>
</dbReference>
<keyword evidence="1" id="KW-0812">Transmembrane</keyword>
<evidence type="ECO:0000313" key="2">
    <source>
        <dbReference type="EMBL" id="GEM46677.1"/>
    </source>
</evidence>
<organism evidence="2 3">
    <name type="scientific">Deinococcus cellulosilyticus (strain DSM 18568 / NBRC 106333 / KACC 11606 / 5516J-15)</name>
    <dbReference type="NCBI Taxonomy" id="1223518"/>
    <lineage>
        <taxon>Bacteria</taxon>
        <taxon>Thermotogati</taxon>
        <taxon>Deinococcota</taxon>
        <taxon>Deinococci</taxon>
        <taxon>Deinococcales</taxon>
        <taxon>Deinococcaceae</taxon>
        <taxon>Deinococcus</taxon>
    </lineage>
</organism>
<gene>
    <name evidence="2" type="ORF">DC3_23120</name>
</gene>
<dbReference type="InterPro" id="IPR021682">
    <property type="entry name" value="DUF2933"/>
</dbReference>
<dbReference type="RefSeq" id="WP_146884491.1">
    <property type="nucleotide sequence ID" value="NZ_BJXB01000009.1"/>
</dbReference>
<evidence type="ECO:0000313" key="3">
    <source>
        <dbReference type="Proteomes" id="UP000321306"/>
    </source>
</evidence>
<feature type="transmembrane region" description="Helical" evidence="1">
    <location>
        <begin position="21"/>
        <end position="42"/>
    </location>
</feature>
<keyword evidence="1" id="KW-0472">Membrane</keyword>
<name>A0A511N2E2_DEIC1</name>
<sequence>MQHEHPHKEAPTATKPWYTQTGWQVTLVVALFLTPYLIYSHFGHLREALPFLFLLLCPLLHLFMHGGHGGHGSHGGPTPPK</sequence>
<reference evidence="2 3" key="1">
    <citation type="submission" date="2019-07" db="EMBL/GenBank/DDBJ databases">
        <title>Whole genome shotgun sequence of Deinococcus cellulosilyticus NBRC 106333.</title>
        <authorList>
            <person name="Hosoyama A."/>
            <person name="Uohara A."/>
            <person name="Ohji S."/>
            <person name="Ichikawa N."/>
        </authorList>
    </citation>
    <scope>NUCLEOTIDE SEQUENCE [LARGE SCALE GENOMIC DNA]</scope>
    <source>
        <strain evidence="2 3">NBRC 106333</strain>
    </source>
</reference>
<dbReference type="EMBL" id="BJXB01000009">
    <property type="protein sequence ID" value="GEM46677.1"/>
    <property type="molecule type" value="Genomic_DNA"/>
</dbReference>
<comment type="caution">
    <text evidence="2">The sequence shown here is derived from an EMBL/GenBank/DDBJ whole genome shotgun (WGS) entry which is preliminary data.</text>
</comment>
<feature type="transmembrane region" description="Helical" evidence="1">
    <location>
        <begin position="48"/>
        <end position="64"/>
    </location>
</feature>
<proteinExistence type="predicted"/>
<keyword evidence="1" id="KW-1133">Transmembrane helix</keyword>
<dbReference type="AlphaFoldDB" id="A0A511N2E2"/>
<evidence type="ECO:0000256" key="1">
    <source>
        <dbReference type="SAM" id="Phobius"/>
    </source>
</evidence>
<keyword evidence="3" id="KW-1185">Reference proteome</keyword>
<evidence type="ECO:0008006" key="4">
    <source>
        <dbReference type="Google" id="ProtNLM"/>
    </source>
</evidence>
<protein>
    <recommendedName>
        <fullName evidence="4">DUF2933 domain-containing protein</fullName>
    </recommendedName>
</protein>
<accession>A0A511N2E2</accession>
<dbReference type="Pfam" id="PF11666">
    <property type="entry name" value="DUF2933"/>
    <property type="match status" value="1"/>
</dbReference>